<evidence type="ECO:0000259" key="5">
    <source>
        <dbReference type="PROSITE" id="PS50977"/>
    </source>
</evidence>
<dbReference type="Proteomes" id="UP000186720">
    <property type="component" value="Unassembled WGS sequence"/>
</dbReference>
<dbReference type="PROSITE" id="PS50977">
    <property type="entry name" value="HTH_TETR_2"/>
    <property type="match status" value="1"/>
</dbReference>
<proteinExistence type="predicted"/>
<evidence type="ECO:0000256" key="2">
    <source>
        <dbReference type="ARBA" id="ARBA00023125"/>
    </source>
</evidence>
<feature type="DNA-binding region" description="H-T-H motif" evidence="4">
    <location>
        <begin position="28"/>
        <end position="47"/>
    </location>
</feature>
<dbReference type="AlphaFoldDB" id="A0A1Q5ZY59"/>
<dbReference type="RefSeq" id="WP_074489343.1">
    <property type="nucleotide sequence ID" value="NZ_FPAM01000004.1"/>
</dbReference>
<dbReference type="GO" id="GO:0003677">
    <property type="term" value="F:DNA binding"/>
    <property type="evidence" value="ECO:0007669"/>
    <property type="project" value="UniProtKB-UniRule"/>
</dbReference>
<dbReference type="EMBL" id="MPPL01000001">
    <property type="protein sequence ID" value="OKS86678.1"/>
    <property type="molecule type" value="Genomic_DNA"/>
</dbReference>
<keyword evidence="3" id="KW-0804">Transcription</keyword>
<keyword evidence="7" id="KW-1185">Reference proteome</keyword>
<dbReference type="InterPro" id="IPR001647">
    <property type="entry name" value="HTH_TetR"/>
</dbReference>
<reference evidence="6 7" key="1">
    <citation type="submission" date="2016-11" db="EMBL/GenBank/DDBJ databases">
        <title>Whole Genome Sequencing of Mucilaginibacter polytrichastri RG4-7(T) isolated from the moss sample.</title>
        <authorList>
            <person name="Li Y."/>
        </authorList>
    </citation>
    <scope>NUCLEOTIDE SEQUENCE [LARGE SCALE GENOMIC DNA]</scope>
    <source>
        <strain evidence="6 7">RG4-7</strain>
    </source>
</reference>
<dbReference type="PANTHER" id="PTHR47506">
    <property type="entry name" value="TRANSCRIPTIONAL REGULATORY PROTEIN"/>
    <property type="match status" value="1"/>
</dbReference>
<dbReference type="SUPFAM" id="SSF48498">
    <property type="entry name" value="Tetracyclin repressor-like, C-terminal domain"/>
    <property type="match status" value="1"/>
</dbReference>
<dbReference type="PRINTS" id="PR00455">
    <property type="entry name" value="HTHTETR"/>
</dbReference>
<dbReference type="InterPro" id="IPR009057">
    <property type="entry name" value="Homeodomain-like_sf"/>
</dbReference>
<organism evidence="6 7">
    <name type="scientific">Mucilaginibacter polytrichastri</name>
    <dbReference type="NCBI Taxonomy" id="1302689"/>
    <lineage>
        <taxon>Bacteria</taxon>
        <taxon>Pseudomonadati</taxon>
        <taxon>Bacteroidota</taxon>
        <taxon>Sphingobacteriia</taxon>
        <taxon>Sphingobacteriales</taxon>
        <taxon>Sphingobacteriaceae</taxon>
        <taxon>Mucilaginibacter</taxon>
    </lineage>
</organism>
<protein>
    <recommendedName>
        <fullName evidence="5">HTH tetR-type domain-containing protein</fullName>
    </recommendedName>
</protein>
<dbReference type="InterPro" id="IPR011075">
    <property type="entry name" value="TetR_C"/>
</dbReference>
<feature type="domain" description="HTH tetR-type" evidence="5">
    <location>
        <begin position="5"/>
        <end position="65"/>
    </location>
</feature>
<evidence type="ECO:0000256" key="3">
    <source>
        <dbReference type="ARBA" id="ARBA00023163"/>
    </source>
</evidence>
<evidence type="ECO:0000313" key="7">
    <source>
        <dbReference type="Proteomes" id="UP000186720"/>
    </source>
</evidence>
<dbReference type="PANTHER" id="PTHR47506:SF3">
    <property type="entry name" value="HTH-TYPE TRANSCRIPTIONAL REGULATOR LMRA"/>
    <property type="match status" value="1"/>
</dbReference>
<dbReference type="SUPFAM" id="SSF46689">
    <property type="entry name" value="Homeodomain-like"/>
    <property type="match status" value="1"/>
</dbReference>
<comment type="caution">
    <text evidence="6">The sequence shown here is derived from an EMBL/GenBank/DDBJ whole genome shotgun (WGS) entry which is preliminary data.</text>
</comment>
<keyword evidence="1" id="KW-0805">Transcription regulation</keyword>
<dbReference type="Gene3D" id="1.10.357.10">
    <property type="entry name" value="Tetracycline Repressor, domain 2"/>
    <property type="match status" value="1"/>
</dbReference>
<evidence type="ECO:0000313" key="6">
    <source>
        <dbReference type="EMBL" id="OKS86678.1"/>
    </source>
</evidence>
<accession>A0A1Q5ZY59</accession>
<name>A0A1Q5ZY59_9SPHI</name>
<dbReference type="InterPro" id="IPR036271">
    <property type="entry name" value="Tet_transcr_reg_TetR-rel_C_sf"/>
</dbReference>
<evidence type="ECO:0000256" key="4">
    <source>
        <dbReference type="PROSITE-ProRule" id="PRU00335"/>
    </source>
</evidence>
<evidence type="ECO:0000256" key="1">
    <source>
        <dbReference type="ARBA" id="ARBA00023015"/>
    </source>
</evidence>
<dbReference type="OrthoDB" id="9798857at2"/>
<keyword evidence="2 4" id="KW-0238">DNA-binding</keyword>
<sequence length="195" mass="21408">MSKAEKTKQFIIEQAAPVFMTRGIAGTSVTDLMQVTKMSKGSLYVHFANKEELAVSVAAYNLELFVAKCLEAVQEFKTPKERMIGMLEFLSDPLHPPVAGGCPMMNFAMEADDTDPVILGKVAKTISDVQSFFSITVEEGIQEGQFKKTWDAKIFAIKAYAMMEGGILISRASQNIDQMGILIGLIKAEVEENSL</sequence>
<dbReference type="Pfam" id="PF16925">
    <property type="entry name" value="TetR_C_13"/>
    <property type="match status" value="1"/>
</dbReference>
<dbReference type="Pfam" id="PF00440">
    <property type="entry name" value="TetR_N"/>
    <property type="match status" value="1"/>
</dbReference>
<gene>
    <name evidence="6" type="ORF">RG47T_2135</name>
</gene>